<reference evidence="3" key="1">
    <citation type="submission" date="2022-11" db="UniProtKB">
        <authorList>
            <consortium name="WormBaseParasite"/>
        </authorList>
    </citation>
    <scope>IDENTIFICATION</scope>
</reference>
<organism evidence="2 3">
    <name type="scientific">Meloidogyne javanica</name>
    <name type="common">Root-knot nematode worm</name>
    <dbReference type="NCBI Taxonomy" id="6303"/>
    <lineage>
        <taxon>Eukaryota</taxon>
        <taxon>Metazoa</taxon>
        <taxon>Ecdysozoa</taxon>
        <taxon>Nematoda</taxon>
        <taxon>Chromadorea</taxon>
        <taxon>Rhabditida</taxon>
        <taxon>Tylenchina</taxon>
        <taxon>Tylenchomorpha</taxon>
        <taxon>Tylenchoidea</taxon>
        <taxon>Meloidogynidae</taxon>
        <taxon>Meloidogyninae</taxon>
        <taxon>Meloidogyne</taxon>
        <taxon>Meloidogyne incognita group</taxon>
    </lineage>
</organism>
<sequence length="190" mass="22096">MPRKSTVERFFRDRSKKGVEEKRKKKELKKLQAEKVRSGKRKMERQEVESPESDIEDVFMRSVATQTESSFVDVGIQTEIEFVDVGVQTDRVYQKLLPKRSIEDITVDAIRKRAKIVKDIIGNFIYGDLSFTAVLYGHVAAFNTAFRSVHCNVPIEEFSFLKRPCPERSSSHLMGRWIIKNKLYDSARFD</sequence>
<evidence type="ECO:0000313" key="3">
    <source>
        <dbReference type="WBParaSite" id="scaffold14683_cov158.g17573"/>
    </source>
</evidence>
<feature type="region of interest" description="Disordered" evidence="1">
    <location>
        <begin position="17"/>
        <end position="51"/>
    </location>
</feature>
<dbReference type="AlphaFoldDB" id="A0A915LMH8"/>
<evidence type="ECO:0000313" key="2">
    <source>
        <dbReference type="Proteomes" id="UP000887561"/>
    </source>
</evidence>
<dbReference type="WBParaSite" id="scaffold14683_cov158.g17573">
    <property type="protein sequence ID" value="scaffold14683_cov158.g17573"/>
    <property type="gene ID" value="scaffold14683_cov158.g17573"/>
</dbReference>
<evidence type="ECO:0000256" key="1">
    <source>
        <dbReference type="SAM" id="MobiDB-lite"/>
    </source>
</evidence>
<name>A0A915LMH8_MELJA</name>
<accession>A0A915LMH8</accession>
<proteinExistence type="predicted"/>
<keyword evidence="2" id="KW-1185">Reference proteome</keyword>
<dbReference type="Proteomes" id="UP000887561">
    <property type="component" value="Unplaced"/>
</dbReference>
<protein>
    <submittedName>
        <fullName evidence="3">Uncharacterized protein</fullName>
    </submittedName>
</protein>